<proteinExistence type="predicted"/>
<reference evidence="2 3" key="1">
    <citation type="journal article" date="2021" name="Elife">
        <title>Chloroplast acquisition without the gene transfer in kleptoplastic sea slugs, Plakobranchus ocellatus.</title>
        <authorList>
            <person name="Maeda T."/>
            <person name="Takahashi S."/>
            <person name="Yoshida T."/>
            <person name="Shimamura S."/>
            <person name="Takaki Y."/>
            <person name="Nagai Y."/>
            <person name="Toyoda A."/>
            <person name="Suzuki Y."/>
            <person name="Arimoto A."/>
            <person name="Ishii H."/>
            <person name="Satoh N."/>
            <person name="Nishiyama T."/>
            <person name="Hasebe M."/>
            <person name="Maruyama T."/>
            <person name="Minagawa J."/>
            <person name="Obokata J."/>
            <person name="Shigenobu S."/>
        </authorList>
    </citation>
    <scope>NUCLEOTIDE SEQUENCE [LARGE SCALE GENOMIC DNA]</scope>
</reference>
<evidence type="ECO:0000256" key="1">
    <source>
        <dbReference type="SAM" id="Coils"/>
    </source>
</evidence>
<organism evidence="2 3">
    <name type="scientific">Plakobranchus ocellatus</name>
    <dbReference type="NCBI Taxonomy" id="259542"/>
    <lineage>
        <taxon>Eukaryota</taxon>
        <taxon>Metazoa</taxon>
        <taxon>Spiralia</taxon>
        <taxon>Lophotrochozoa</taxon>
        <taxon>Mollusca</taxon>
        <taxon>Gastropoda</taxon>
        <taxon>Heterobranchia</taxon>
        <taxon>Euthyneura</taxon>
        <taxon>Panpulmonata</taxon>
        <taxon>Sacoglossa</taxon>
        <taxon>Placobranchoidea</taxon>
        <taxon>Plakobranchidae</taxon>
        <taxon>Plakobranchus</taxon>
    </lineage>
</organism>
<feature type="coiled-coil region" evidence="1">
    <location>
        <begin position="238"/>
        <end position="272"/>
    </location>
</feature>
<dbReference type="Proteomes" id="UP000735302">
    <property type="component" value="Unassembled WGS sequence"/>
</dbReference>
<name>A0AAV3XA78_9GAST</name>
<dbReference type="EMBL" id="BLXT01000311">
    <property type="protein sequence ID" value="GFN75980.1"/>
    <property type="molecule type" value="Genomic_DNA"/>
</dbReference>
<keyword evidence="1" id="KW-0175">Coiled coil</keyword>
<dbReference type="AlphaFoldDB" id="A0AAV3XA78"/>
<evidence type="ECO:0008006" key="4">
    <source>
        <dbReference type="Google" id="ProtNLM"/>
    </source>
</evidence>
<gene>
    <name evidence="2" type="ORF">PoB_000248600</name>
</gene>
<sequence length="576" mass="62826">MRGKTKRGRTAQGHMGQLKARFRNFEAKLQYDTPQPNPTSRVHPHLSERILSVHTSCQALLVEYIINISTDIIGDQRSAREDNQQDPTYQYMLTQNSGIEAEPEVIVPGLTQTLQVTCTLPTSALDDMQTLLVLQLSKQASGVATPVATLVPGQRAILEITDPVANKMELTSNFNPANLTSTFLSVTVRHITTNDAGTYVCTTSSLDKLHLLRKSQVKITIAVQPLISLNVFDLAKTLAQLVQTVNDLQIRLEEAVEKNDKLEVIVADLKLNGRNQTFQTLDCGHCQDNGTTSAPISPKTGATVMNEKFIVLEQHVLDLESQILTLQNQKDPIAFGRSDNISLCCTKIEEMCINLINATGKFSCSNAITLEESTARQTLETASTPVSATPSTSQPPKIITQTFQLQQPVDLRDLPDHPVTSNIDLSTLQIPQQVHAVKFHLSACVYEDHRLTEAEKVSVEAAKVAQSAGISSPKTLGLCLGYSEPSSSRSGIVGRSVPNGSSSNHIRCVCRPDAILLQDLNNSKPDLTVPLTWFGNAIDDRDGLDVCIVSSWVDDVSRSHAHLGSMCSGVSVSYLI</sequence>
<protein>
    <recommendedName>
        <fullName evidence="4">Ig-like domain-containing protein</fullName>
    </recommendedName>
</protein>
<accession>A0AAV3XA78</accession>
<comment type="caution">
    <text evidence="2">The sequence shown here is derived from an EMBL/GenBank/DDBJ whole genome shotgun (WGS) entry which is preliminary data.</text>
</comment>
<keyword evidence="3" id="KW-1185">Reference proteome</keyword>
<evidence type="ECO:0000313" key="3">
    <source>
        <dbReference type="Proteomes" id="UP000735302"/>
    </source>
</evidence>
<evidence type="ECO:0000313" key="2">
    <source>
        <dbReference type="EMBL" id="GFN75980.1"/>
    </source>
</evidence>